<evidence type="ECO:0000256" key="1">
    <source>
        <dbReference type="SAM" id="MobiDB-lite"/>
    </source>
</evidence>
<protein>
    <submittedName>
        <fullName evidence="2">Uncharacterized protein</fullName>
    </submittedName>
</protein>
<dbReference type="EMBL" id="JABEXW010000464">
    <property type="protein sequence ID" value="KAF4963552.1"/>
    <property type="molecule type" value="Genomic_DNA"/>
</dbReference>
<organism evidence="2 3">
    <name type="scientific">Fusarium sarcochroum</name>
    <dbReference type="NCBI Taxonomy" id="1208366"/>
    <lineage>
        <taxon>Eukaryota</taxon>
        <taxon>Fungi</taxon>
        <taxon>Dikarya</taxon>
        <taxon>Ascomycota</taxon>
        <taxon>Pezizomycotina</taxon>
        <taxon>Sordariomycetes</taxon>
        <taxon>Hypocreomycetidae</taxon>
        <taxon>Hypocreales</taxon>
        <taxon>Nectriaceae</taxon>
        <taxon>Fusarium</taxon>
        <taxon>Fusarium lateritium species complex</taxon>
    </lineage>
</organism>
<feature type="compositionally biased region" description="Low complexity" evidence="1">
    <location>
        <begin position="1"/>
        <end position="21"/>
    </location>
</feature>
<comment type="caution">
    <text evidence="2">The sequence shown here is derived from an EMBL/GenBank/DDBJ whole genome shotgun (WGS) entry which is preliminary data.</text>
</comment>
<dbReference type="Proteomes" id="UP000622797">
    <property type="component" value="Unassembled WGS sequence"/>
</dbReference>
<dbReference type="OrthoDB" id="5080544at2759"/>
<sequence>MSSPATNQSYSYGYSNSSGSTYTGGQGTSNGYMLNQWANTQNPSERFYTTGQKTGRSAMKAMDVTLDFDRTFNRRK</sequence>
<evidence type="ECO:0000313" key="2">
    <source>
        <dbReference type="EMBL" id="KAF4963552.1"/>
    </source>
</evidence>
<dbReference type="AlphaFoldDB" id="A0A8H4TT97"/>
<reference evidence="2" key="1">
    <citation type="journal article" date="2020" name="BMC Genomics">
        <title>Correction to: Identification and distribution of gene clusters required for synthesis of sphingolipid metabolism inhibitors in diverse species of the filamentous fungus Fusarium.</title>
        <authorList>
            <person name="Kim H.S."/>
            <person name="Lohmar J.M."/>
            <person name="Busman M."/>
            <person name="Brown D.W."/>
            <person name="Naumann T.A."/>
            <person name="Divon H.H."/>
            <person name="Lysoe E."/>
            <person name="Uhlig S."/>
            <person name="Proctor R.H."/>
        </authorList>
    </citation>
    <scope>NUCLEOTIDE SEQUENCE</scope>
    <source>
        <strain evidence="2">NRRL 20472</strain>
    </source>
</reference>
<accession>A0A8H4TT97</accession>
<proteinExistence type="predicted"/>
<evidence type="ECO:0000313" key="3">
    <source>
        <dbReference type="Proteomes" id="UP000622797"/>
    </source>
</evidence>
<keyword evidence="3" id="KW-1185">Reference proteome</keyword>
<feature type="region of interest" description="Disordered" evidence="1">
    <location>
        <begin position="1"/>
        <end position="26"/>
    </location>
</feature>
<reference evidence="2" key="2">
    <citation type="submission" date="2020-05" db="EMBL/GenBank/DDBJ databases">
        <authorList>
            <person name="Kim H.-S."/>
            <person name="Proctor R.H."/>
            <person name="Brown D.W."/>
        </authorList>
    </citation>
    <scope>NUCLEOTIDE SEQUENCE</scope>
    <source>
        <strain evidence="2">NRRL 20472</strain>
    </source>
</reference>
<name>A0A8H4TT97_9HYPO</name>
<gene>
    <name evidence="2" type="ORF">FSARC_8422</name>
</gene>